<protein>
    <submittedName>
        <fullName evidence="3">Uncharacterized protein LOC115465935</fullName>
    </submittedName>
</protein>
<organism evidence="2 3">
    <name type="scientific">Microcaecilia unicolor</name>
    <dbReference type="NCBI Taxonomy" id="1415580"/>
    <lineage>
        <taxon>Eukaryota</taxon>
        <taxon>Metazoa</taxon>
        <taxon>Chordata</taxon>
        <taxon>Craniata</taxon>
        <taxon>Vertebrata</taxon>
        <taxon>Euteleostomi</taxon>
        <taxon>Amphibia</taxon>
        <taxon>Gymnophiona</taxon>
        <taxon>Siphonopidae</taxon>
        <taxon>Microcaecilia</taxon>
    </lineage>
</organism>
<evidence type="ECO:0000256" key="1">
    <source>
        <dbReference type="SAM" id="MobiDB-lite"/>
    </source>
</evidence>
<dbReference type="RefSeq" id="XP_030052681.1">
    <property type="nucleotide sequence ID" value="XM_030196821.1"/>
</dbReference>
<feature type="region of interest" description="Disordered" evidence="1">
    <location>
        <begin position="1409"/>
        <end position="1446"/>
    </location>
</feature>
<feature type="region of interest" description="Disordered" evidence="1">
    <location>
        <begin position="1"/>
        <end position="33"/>
    </location>
</feature>
<feature type="compositionally biased region" description="Polar residues" evidence="1">
    <location>
        <begin position="77"/>
        <end position="102"/>
    </location>
</feature>
<feature type="region of interest" description="Disordered" evidence="1">
    <location>
        <begin position="334"/>
        <end position="374"/>
    </location>
</feature>
<evidence type="ECO:0000313" key="2">
    <source>
        <dbReference type="Proteomes" id="UP000515156"/>
    </source>
</evidence>
<feature type="compositionally biased region" description="Basic and acidic residues" evidence="1">
    <location>
        <begin position="356"/>
        <end position="374"/>
    </location>
</feature>
<feature type="region of interest" description="Disordered" evidence="1">
    <location>
        <begin position="444"/>
        <end position="486"/>
    </location>
</feature>
<feature type="compositionally biased region" description="Polar residues" evidence="1">
    <location>
        <begin position="1436"/>
        <end position="1446"/>
    </location>
</feature>
<dbReference type="KEGG" id="muo:115465935"/>
<dbReference type="InParanoid" id="A0A6P7XHK2"/>
<feature type="region of interest" description="Disordered" evidence="1">
    <location>
        <begin position="532"/>
        <end position="556"/>
    </location>
</feature>
<feature type="compositionally biased region" description="Basic and acidic residues" evidence="1">
    <location>
        <begin position="1366"/>
        <end position="1379"/>
    </location>
</feature>
<feature type="region of interest" description="Disordered" evidence="1">
    <location>
        <begin position="747"/>
        <end position="768"/>
    </location>
</feature>
<dbReference type="GeneID" id="115465935"/>
<feature type="region of interest" description="Disordered" evidence="1">
    <location>
        <begin position="211"/>
        <end position="254"/>
    </location>
</feature>
<dbReference type="Proteomes" id="UP000515156">
    <property type="component" value="Chromosome 3"/>
</dbReference>
<accession>A0A6P7XHK2</accession>
<feature type="region of interest" description="Disordered" evidence="1">
    <location>
        <begin position="69"/>
        <end position="180"/>
    </location>
</feature>
<keyword evidence="2" id="KW-1185">Reference proteome</keyword>
<feature type="compositionally biased region" description="Basic and acidic residues" evidence="1">
    <location>
        <begin position="120"/>
        <end position="143"/>
    </location>
</feature>
<feature type="region of interest" description="Disordered" evidence="1">
    <location>
        <begin position="1516"/>
        <end position="1536"/>
    </location>
</feature>
<feature type="compositionally biased region" description="Basic residues" evidence="1">
    <location>
        <begin position="109"/>
        <end position="119"/>
    </location>
</feature>
<dbReference type="PANTHER" id="PTHR16757:SF1">
    <property type="entry name" value="DENDRIN"/>
    <property type="match status" value="1"/>
</dbReference>
<reference evidence="3" key="1">
    <citation type="submission" date="2025-08" db="UniProtKB">
        <authorList>
            <consortium name="RefSeq"/>
        </authorList>
    </citation>
    <scope>IDENTIFICATION</scope>
</reference>
<feature type="compositionally biased region" description="Basic and acidic residues" evidence="1">
    <location>
        <begin position="474"/>
        <end position="486"/>
    </location>
</feature>
<evidence type="ECO:0000313" key="3">
    <source>
        <dbReference type="RefSeq" id="XP_030052681.1"/>
    </source>
</evidence>
<feature type="region of interest" description="Disordered" evidence="1">
    <location>
        <begin position="1341"/>
        <end position="1390"/>
    </location>
</feature>
<dbReference type="InterPro" id="IPR026500">
    <property type="entry name" value="Dendrin"/>
</dbReference>
<dbReference type="PANTHER" id="PTHR16757">
    <property type="entry name" value="DENDRIN"/>
    <property type="match status" value="1"/>
</dbReference>
<gene>
    <name evidence="3" type="primary">LOC115465935</name>
</gene>
<proteinExistence type="predicted"/>
<dbReference type="Pfam" id="PF15498">
    <property type="entry name" value="Dendrin"/>
    <property type="match status" value="2"/>
</dbReference>
<dbReference type="OrthoDB" id="9900378at2759"/>
<sequence>MDSRRWPGRYGTVPGKYSKMPRKGWEDPGRYSTVPGTDYETLGKYNTVPITDSEMPGKYLEMQYTTDLPYRPVQGTRVHSPQLMQDSSSWQSAPMHTYSGRNIQEEKWKRRNEKKTKSVKKGDRKAAAPPENKEKPRKEVKDPVRKRRKGPSETLVDWRSPGKSGKHRRREEFSEWSQDPDSVYERWELPYHRHNRDRDLTYPPWAQFAEAKEATLGQESGRRWGHSQKPPSGLDGRKKEEFQYQRPRNGKEFPQGWSEHAEIYNGFEGLPSYEMCMMMRSRSELGVSDSLKENEQKIPQKWVLPPPYIPPPAYEAQHRILKVKKTLVDRSVQKPSKGAKLGKASLYERTAMRSRLQREESNRSKKGEDQEYVECFKPKQNKPCRAMKNITEEHVSRFVETKREETSSGTEKKIKFDPKTYRNVMSGWKFPQGFSTWSKFLKHQEPDDNTSQRKNAPPPSQMQEDVENIYETVEWERPPPKSKNSLEEKLKKANLMKSHVRMGKKPGPINLTGFQAESQHLVLPSKAGLKSYMPSKAGGPDAEHRAKEKKRSSMNKIPNTHHVQNQDAVKEDKIKENPSNPFVDKSYNAHKDKLPYRLGFSYTANRWQPVDKKTVSKNVDRQKHYDGEMPEWTSHLKARHANDARLQDQTSCKPCDETFQHASHTLPKQSIPQHLRDTEMRWGSWDRKRSGLEKENLFPSENNMIRAGEEHEISIHAQTFGLPKWKELRAANSLPTQDSRWQHGLEQDFQKSSGSPKTQETDISSVPQVSAEQHYELVQKPKKTPQASSVENDGMFIIDATCVIVRAEYIFPPRKQWVKYLHPEQVAKEYGATETQEISPESLHKQNEQIYDRPPLRSPQRELVLRNHQSHQVNKLPHGSNSESMYGELGIPRNGHAHKLQMFHHPSTKTVKEKSTRILSLSLTNLNPLEAEQDSNATSIANIHQNDSTHRQENKEPLQTMKDSIVHQGLADVWSQVTKTKDDLRLKDPMTCSSFVEDLNNQAAPTKYSLCLGIVYKPSLDVNNQQGEGCRYPKLNAIDRKSSSTVNDLSADEWAVRSPKSMDSTLPVVGEANLNVWEKVHSQTNLQEHNIDVVEEPNLLKENIMDPVVVEEMASYSAARTVSDLPFQEFGCTQMESSQHIRNIEAKKEPNYAIDRKTSCPYLVHEVADRLIMKKALFAETVLPVEKNFDDCAKDQSLGKGKITDPFEASELADGLPEGVGASPVPLEEKVFSQLELLEDQKNSGADTKSGLYSDGKLSHDHSLGSHIKMSSRCPGDNDLDHFSMQSRVWPQFKLSQEASNEADWRLNLSKYKPNSERIPLKHYTKKRGLYAKDLQEAVSRIRRHTAPDSSTDEDEDTKSLSMIEKTSEDDVTGKEGQEKATTVSNSSDSYDSDVTVIMCSVTRDVSREHAPGQVIQGTDPDTLGRLRDSEEPFQGKSQNSSHSEQLISLKPPVELVQPTQDSQYCRELGIRSEDLDIYTQTGNGGQRADLSSYIEQVLEELTQAEIELFGIHREEEHATALETETQRPAGESSNQ</sequence>
<feature type="compositionally biased region" description="Polar residues" evidence="1">
    <location>
        <begin position="750"/>
        <end position="768"/>
    </location>
</feature>
<name>A0A6P7XHK2_9AMPH</name>